<comment type="caution">
    <text evidence="1">The sequence shown here is derived from an EMBL/GenBank/DDBJ whole genome shotgun (WGS) entry which is preliminary data.</text>
</comment>
<organism evidence="1 2">
    <name type="scientific">Acinetobacter bereziniae</name>
    <name type="common">Acinetobacter genomosp. 10</name>
    <dbReference type="NCBI Taxonomy" id="106648"/>
    <lineage>
        <taxon>Bacteria</taxon>
        <taxon>Pseudomonadati</taxon>
        <taxon>Pseudomonadota</taxon>
        <taxon>Gammaproteobacteria</taxon>
        <taxon>Moraxellales</taxon>
        <taxon>Moraxellaceae</taxon>
        <taxon>Acinetobacter</taxon>
    </lineage>
</organism>
<protein>
    <submittedName>
        <fullName evidence="1">Uncharacterized protein</fullName>
    </submittedName>
</protein>
<reference evidence="2" key="1">
    <citation type="journal article" date="2020" name="MBio">
        <title>Horizontal gene transfer to a defensive symbiont with a reduced genome amongst a multipartite beetle microbiome.</title>
        <authorList>
            <person name="Waterworth S.C."/>
            <person name="Florez L.V."/>
            <person name="Rees E.R."/>
            <person name="Hertweck C."/>
            <person name="Kaltenpoth M."/>
            <person name="Kwan J.C."/>
        </authorList>
    </citation>
    <scope>NUCLEOTIDE SEQUENCE [LARGE SCALE GENOMIC DNA]</scope>
</reference>
<evidence type="ECO:0000313" key="2">
    <source>
        <dbReference type="Proteomes" id="UP000490535"/>
    </source>
</evidence>
<dbReference type="AlphaFoldDB" id="A0A833PJW6"/>
<gene>
    <name evidence="1" type="ORF">GAK29_00258</name>
</gene>
<accession>A0A833PJW6</accession>
<proteinExistence type="predicted"/>
<evidence type="ECO:0000313" key="1">
    <source>
        <dbReference type="EMBL" id="KAF1028162.1"/>
    </source>
</evidence>
<name>A0A833PJW6_ACIBZ</name>
<dbReference type="EMBL" id="WNDP01000003">
    <property type="protein sequence ID" value="KAF1028162.1"/>
    <property type="molecule type" value="Genomic_DNA"/>
</dbReference>
<dbReference type="Proteomes" id="UP000490535">
    <property type="component" value="Unassembled WGS sequence"/>
</dbReference>
<sequence>MSLYLVLFIDGEETYDCYDYPLSEHVELTDPVEIYKELKGKYPDSDEEFTHEYKIMWKWK</sequence>